<dbReference type="CDD" id="cd02549">
    <property type="entry name" value="Peptidase_C39A"/>
    <property type="match status" value="1"/>
</dbReference>
<feature type="domain" description="Peptidase C39-like" evidence="2">
    <location>
        <begin position="51"/>
        <end position="162"/>
    </location>
</feature>
<dbReference type="RefSeq" id="WP_134080537.1">
    <property type="nucleotide sequence ID" value="NZ_SOQX01000001.1"/>
</dbReference>
<keyword evidence="4" id="KW-1185">Reference proteome</keyword>
<evidence type="ECO:0000313" key="4">
    <source>
        <dbReference type="Proteomes" id="UP000294914"/>
    </source>
</evidence>
<dbReference type="NCBIfam" id="NF033920">
    <property type="entry name" value="C39_PA2778_fam"/>
    <property type="match status" value="1"/>
</dbReference>
<evidence type="ECO:0000259" key="2">
    <source>
        <dbReference type="Pfam" id="PF13529"/>
    </source>
</evidence>
<dbReference type="Pfam" id="PF13529">
    <property type="entry name" value="Peptidase_C39_2"/>
    <property type="match status" value="1"/>
</dbReference>
<evidence type="ECO:0000313" key="3">
    <source>
        <dbReference type="EMBL" id="TDY03974.1"/>
    </source>
</evidence>
<protein>
    <submittedName>
        <fullName evidence="3">Tetratricopeptide repeat protein</fullName>
    </submittedName>
</protein>
<comment type="caution">
    <text evidence="3">The sequence shown here is derived from an EMBL/GenBank/DDBJ whole genome shotgun (WGS) entry which is preliminary data.</text>
</comment>
<evidence type="ECO:0000256" key="1">
    <source>
        <dbReference type="PROSITE-ProRule" id="PRU00339"/>
    </source>
</evidence>
<dbReference type="Proteomes" id="UP000294914">
    <property type="component" value="Unassembled WGS sequence"/>
</dbReference>
<gene>
    <name evidence="3" type="ORF">EDC23_0345</name>
</gene>
<dbReference type="InterPro" id="IPR039564">
    <property type="entry name" value="Peptidase_C39-like"/>
</dbReference>
<accession>A0A4R8IU60</accession>
<reference evidence="3 4" key="1">
    <citation type="submission" date="2019-03" db="EMBL/GenBank/DDBJ databases">
        <title>Genomic Encyclopedia of Type Strains, Phase IV (KMG-IV): sequencing the most valuable type-strain genomes for metagenomic binning, comparative biology and taxonomic classification.</title>
        <authorList>
            <person name="Goeker M."/>
        </authorList>
    </citation>
    <scope>NUCLEOTIDE SEQUENCE [LARGE SCALE GENOMIC DNA]</scope>
    <source>
        <strain evidence="3 4">DSM 16326</strain>
    </source>
</reference>
<dbReference type="InterPro" id="IPR019734">
    <property type="entry name" value="TPR_rpt"/>
</dbReference>
<keyword evidence="1" id="KW-0802">TPR repeat</keyword>
<feature type="repeat" description="TPR" evidence="1">
    <location>
        <begin position="237"/>
        <end position="270"/>
    </location>
</feature>
<dbReference type="SMART" id="SM00028">
    <property type="entry name" value="TPR"/>
    <property type="match status" value="2"/>
</dbReference>
<dbReference type="AlphaFoldDB" id="A0A4R8IU60"/>
<dbReference type="PROSITE" id="PS50005">
    <property type="entry name" value="TPR"/>
    <property type="match status" value="1"/>
</dbReference>
<organism evidence="3 4">
    <name type="scientific">Thiohalophilus thiocyanatoxydans</name>
    <dbReference type="NCBI Taxonomy" id="381308"/>
    <lineage>
        <taxon>Bacteria</taxon>
        <taxon>Pseudomonadati</taxon>
        <taxon>Pseudomonadota</taxon>
        <taxon>Gammaproteobacteria</taxon>
        <taxon>Thiohalomonadales</taxon>
        <taxon>Thiohalophilaceae</taxon>
        <taxon>Thiohalophilus</taxon>
    </lineage>
</organism>
<dbReference type="SUPFAM" id="SSF48452">
    <property type="entry name" value="TPR-like"/>
    <property type="match status" value="1"/>
</dbReference>
<dbReference type="Pfam" id="PF13414">
    <property type="entry name" value="TPR_11"/>
    <property type="match status" value="1"/>
</dbReference>
<dbReference type="InterPro" id="IPR039563">
    <property type="entry name" value="Peptidase_C39_single_dom"/>
</dbReference>
<dbReference type="InterPro" id="IPR011990">
    <property type="entry name" value="TPR-like_helical_dom_sf"/>
</dbReference>
<proteinExistence type="predicted"/>
<sequence>MTVCYTGPRLAGVFLLTLTGLLLGGCAGTPQSDRLLDAPPADISPAVELNEVPFHPQEAYQCGPASLAMLANWQAVNITPQALTPKLYIPGKKGSLQIELLSNTRRLGLIPYLLKPELDDLLREVEAGNPVLVFQNLALDWYPRWHYAVLIGYDLNADEVILRSGVNRRRINTLAQFERTWQRADRWAMLALKPGQLPTTVEYWRYLRALSAMEQVNRHAEAAAGYRAGLQQWPDDARLLMGLGNSQYAQGNTSAAMATWQQLLDAQPDYAPAHNNLAHLYLEAGNIPRAEHHARRAIALGDEHLEAYRQTLEEVHQRQQME</sequence>
<dbReference type="Gene3D" id="1.25.40.10">
    <property type="entry name" value="Tetratricopeptide repeat domain"/>
    <property type="match status" value="1"/>
</dbReference>
<name>A0A4R8IU60_9GAMM</name>
<dbReference type="Gene3D" id="3.90.70.10">
    <property type="entry name" value="Cysteine proteinases"/>
    <property type="match status" value="1"/>
</dbReference>
<dbReference type="OrthoDB" id="5611441at2"/>
<dbReference type="EMBL" id="SOQX01000001">
    <property type="protein sequence ID" value="TDY03974.1"/>
    <property type="molecule type" value="Genomic_DNA"/>
</dbReference>